<dbReference type="KEGG" id="awe:JG540_03460"/>
<protein>
    <submittedName>
        <fullName evidence="1">Uncharacterized protein</fullName>
    </submittedName>
</protein>
<sequence>MSRTPYLMEYAKRCDAPFDLVYWDKAGVSDEIGADTYYRMKYEINENAPRALKVARKLSGYIKFRRYASEILQSQKYDGVVASTGNCAVLLGSTLLSHYRGRYVIDIRDYWREGFYPYHLREQTLIENSGLAIISSPYYRKFLGDHDFVVMHNIQSDIPVVKHNADDFSPLNSRPIVLASIGAAKNVMYDRKVIDYFANDSRFELRFSGRGYECLADYVSERGISNVKASGAFPYDETMLRYEGIDAVMCMYGNGSPYWDYALANKLYFSAQMGVPIITCVGTAMQLTSERFNFGMGLDLDDGRGKDKILSLFTPAAIQVREKGCQRFLAKVSRDMDLVDQRLAEFFDNHQTPCPKVVRYVD</sequence>
<dbReference type="AlphaFoldDB" id="A0A7T7S2T2"/>
<proteinExistence type="predicted"/>
<name>A0A7T7S2T2_9ACTO</name>
<dbReference type="Proteomes" id="UP000595895">
    <property type="component" value="Chromosome"/>
</dbReference>
<evidence type="ECO:0000313" key="1">
    <source>
        <dbReference type="EMBL" id="QQM67932.1"/>
    </source>
</evidence>
<gene>
    <name evidence="1" type="ORF">JG540_03460</name>
</gene>
<evidence type="ECO:0000313" key="2">
    <source>
        <dbReference type="Proteomes" id="UP000595895"/>
    </source>
</evidence>
<dbReference type="RefSeq" id="WP_200277273.1">
    <property type="nucleotide sequence ID" value="NZ_CP066802.1"/>
</dbReference>
<reference evidence="1 2" key="1">
    <citation type="submission" date="2020-12" db="EMBL/GenBank/DDBJ databases">
        <authorList>
            <person name="Zhou J."/>
        </authorList>
    </citation>
    <scope>NUCLEOTIDE SEQUENCE [LARGE SCALE GENOMIC DNA]</scope>
    <source>
        <strain evidence="1 2">CCUG 61299</strain>
    </source>
</reference>
<organism evidence="1 2">
    <name type="scientific">Actinomyces weissii</name>
    <dbReference type="NCBI Taxonomy" id="675090"/>
    <lineage>
        <taxon>Bacteria</taxon>
        <taxon>Bacillati</taxon>
        <taxon>Actinomycetota</taxon>
        <taxon>Actinomycetes</taxon>
        <taxon>Actinomycetales</taxon>
        <taxon>Actinomycetaceae</taxon>
        <taxon>Actinomyces</taxon>
    </lineage>
</organism>
<dbReference type="Gene3D" id="3.40.50.2000">
    <property type="entry name" value="Glycogen Phosphorylase B"/>
    <property type="match status" value="1"/>
</dbReference>
<accession>A0A7T7S2T2</accession>
<keyword evidence="2" id="KW-1185">Reference proteome</keyword>
<dbReference type="EMBL" id="CP066802">
    <property type="protein sequence ID" value="QQM67932.1"/>
    <property type="molecule type" value="Genomic_DNA"/>
</dbReference>